<feature type="transmembrane region" description="Helical" evidence="11">
    <location>
        <begin position="12"/>
        <end position="35"/>
    </location>
</feature>
<dbReference type="GO" id="GO:0005886">
    <property type="term" value="C:plasma membrane"/>
    <property type="evidence" value="ECO:0007669"/>
    <property type="project" value="UniProtKB-SubCell"/>
</dbReference>
<feature type="transmembrane region" description="Helical" evidence="11">
    <location>
        <begin position="292"/>
        <end position="310"/>
    </location>
</feature>
<dbReference type="Pfam" id="PF03083">
    <property type="entry name" value="MtN3_slv"/>
    <property type="match status" value="3"/>
</dbReference>
<dbReference type="OrthoDB" id="409725at2759"/>
<feature type="transmembrane region" description="Helical" evidence="11">
    <location>
        <begin position="164"/>
        <end position="186"/>
    </location>
</feature>
<keyword evidence="6 11" id="KW-0812">Transmembrane</keyword>
<comment type="subcellular location">
    <subcellularLocation>
        <location evidence="1">Cell membrane</location>
        <topology evidence="1">Multi-pass membrane protein</topology>
    </subcellularLocation>
</comment>
<evidence type="ECO:0000256" key="10">
    <source>
        <dbReference type="SAM" id="MobiDB-lite"/>
    </source>
</evidence>
<dbReference type="FunFam" id="1.20.1280.290:FF:000001">
    <property type="entry name" value="Bidirectional sugar transporter SWEET"/>
    <property type="match status" value="1"/>
</dbReference>
<keyword evidence="4" id="KW-1003">Cell membrane</keyword>
<evidence type="ECO:0000256" key="4">
    <source>
        <dbReference type="ARBA" id="ARBA00022475"/>
    </source>
</evidence>
<evidence type="ECO:0000256" key="6">
    <source>
        <dbReference type="ARBA" id="ARBA00022692"/>
    </source>
</evidence>
<feature type="transmembrane region" description="Helical" evidence="11">
    <location>
        <begin position="70"/>
        <end position="93"/>
    </location>
</feature>
<dbReference type="AlphaFoldDB" id="A0A835DVH7"/>
<accession>A0A835DVH7</accession>
<keyword evidence="7" id="KW-0677">Repeat</keyword>
<feature type="region of interest" description="Disordered" evidence="10">
    <location>
        <begin position="445"/>
        <end position="481"/>
    </location>
</feature>
<feature type="compositionally biased region" description="Basic and acidic residues" evidence="10">
    <location>
        <begin position="445"/>
        <end position="458"/>
    </location>
</feature>
<feature type="transmembrane region" description="Helical" evidence="11">
    <location>
        <begin position="47"/>
        <end position="64"/>
    </location>
</feature>
<dbReference type="EMBL" id="JABCRI010000001">
    <property type="protein sequence ID" value="KAF8413927.1"/>
    <property type="molecule type" value="Genomic_DNA"/>
</dbReference>
<proteinExistence type="inferred from homology"/>
<keyword evidence="8 11" id="KW-1133">Transmembrane helix</keyword>
<comment type="caution">
    <text evidence="12">The sequence shown here is derived from an EMBL/GenBank/DDBJ whole genome shotgun (WGS) entry which is preliminary data.</text>
</comment>
<dbReference type="FunFam" id="1.20.1280.290:FF:000003">
    <property type="entry name" value="Bidirectional sugar transporter SWEET"/>
    <property type="match status" value="1"/>
</dbReference>
<reference evidence="12 13" key="1">
    <citation type="submission" date="2020-04" db="EMBL/GenBank/DDBJ databases">
        <title>Plant Genome Project.</title>
        <authorList>
            <person name="Zhang R.-G."/>
        </authorList>
    </citation>
    <scope>NUCLEOTIDE SEQUENCE [LARGE SCALE GENOMIC DNA]</scope>
    <source>
        <strain evidence="12">YNK0</strain>
        <tissue evidence="12">Leaf</tissue>
    </source>
</reference>
<evidence type="ECO:0000256" key="2">
    <source>
        <dbReference type="ARBA" id="ARBA00007809"/>
    </source>
</evidence>
<evidence type="ECO:0000256" key="1">
    <source>
        <dbReference type="ARBA" id="ARBA00004651"/>
    </source>
</evidence>
<evidence type="ECO:0008006" key="14">
    <source>
        <dbReference type="Google" id="ProtNLM"/>
    </source>
</evidence>
<dbReference type="PANTHER" id="PTHR10791">
    <property type="entry name" value="RAG1-ACTIVATING PROTEIN 1"/>
    <property type="match status" value="1"/>
</dbReference>
<dbReference type="PANTHER" id="PTHR10791:SF157">
    <property type="entry name" value="BIDIRECTIONAL SUGAR TRANSPORTER SWEET"/>
    <property type="match status" value="1"/>
</dbReference>
<dbReference type="InterPro" id="IPR047664">
    <property type="entry name" value="SWEET"/>
</dbReference>
<feature type="transmembrane region" description="Helical" evidence="11">
    <location>
        <begin position="192"/>
        <end position="213"/>
    </location>
</feature>
<keyword evidence="13" id="KW-1185">Reference proteome</keyword>
<dbReference type="Proteomes" id="UP000655225">
    <property type="component" value="Unassembled WGS sequence"/>
</dbReference>
<dbReference type="InterPro" id="IPR004316">
    <property type="entry name" value="SWEET_rpt"/>
</dbReference>
<evidence type="ECO:0000256" key="9">
    <source>
        <dbReference type="ARBA" id="ARBA00023136"/>
    </source>
</evidence>
<evidence type="ECO:0000313" key="12">
    <source>
        <dbReference type="EMBL" id="KAF8413927.1"/>
    </source>
</evidence>
<gene>
    <name evidence="12" type="ORF">HHK36_001923</name>
</gene>
<dbReference type="OMA" id="GENPKAY"/>
<organism evidence="12 13">
    <name type="scientific">Tetracentron sinense</name>
    <name type="common">Spur-leaf</name>
    <dbReference type="NCBI Taxonomy" id="13715"/>
    <lineage>
        <taxon>Eukaryota</taxon>
        <taxon>Viridiplantae</taxon>
        <taxon>Streptophyta</taxon>
        <taxon>Embryophyta</taxon>
        <taxon>Tracheophyta</taxon>
        <taxon>Spermatophyta</taxon>
        <taxon>Magnoliopsida</taxon>
        <taxon>Trochodendrales</taxon>
        <taxon>Trochodendraceae</taxon>
        <taxon>Tetracentron</taxon>
    </lineage>
</organism>
<dbReference type="GO" id="GO:0051119">
    <property type="term" value="F:sugar transmembrane transporter activity"/>
    <property type="evidence" value="ECO:0007669"/>
    <property type="project" value="InterPro"/>
</dbReference>
<evidence type="ECO:0000256" key="5">
    <source>
        <dbReference type="ARBA" id="ARBA00022597"/>
    </source>
</evidence>
<keyword evidence="5" id="KW-0762">Sugar transport</keyword>
<feature type="transmembrane region" description="Helical" evidence="11">
    <location>
        <begin position="105"/>
        <end position="125"/>
    </location>
</feature>
<feature type="transmembrane region" description="Helical" evidence="11">
    <location>
        <begin position="131"/>
        <end position="152"/>
    </location>
</feature>
<sequence length="493" mass="56036">MAILTMQELAFVFGLLGNVVSFMVFLAPVPTFYRIYKKKSTEGFQSIPYVVALFSATLLLYYAFLKTNGLMLITINSIGCIIEIVYLIMYLVYAPRHAKIYTVKLIFGCNIAVYGVLILSTLLLAKGAKRLMITGWICGAFSVSVYAAPLSIMRQVIRTKSVEYMPFSLSFFLTLCAIMWFFYGLLIRDFYIALPNVLGFAFGIVQMILYIVYKDAKKDYRSDVKQHGKGMDIELNTGENPKAYSNDHQPNVTEMNRGICKGSNVVSFMLFLAPVPSFYRIYKKKSTEGLQSIPYVVALFSATLLLYYAFLKTNGLMLITINSIYRMHHGNCIPDNVLDLYNQADIRVQHRGVRSSHTIYAPPRKGSQETYDHWVDLRGLLCQRICCSSKHHEASDKNKERRVHAILIVLLPHPLRHHVLPNVLGFAFGIIQMISYIVYKDTKKDDRSDVKQHGKGMDIELNTGENPKAYSNDHQPNITEMNRGICKGSEYNV</sequence>
<keyword evidence="9 11" id="KW-0472">Membrane</keyword>
<evidence type="ECO:0000256" key="8">
    <source>
        <dbReference type="ARBA" id="ARBA00022989"/>
    </source>
</evidence>
<protein>
    <recommendedName>
        <fullName evidence="14">Bidirectional sugar transporter SWEET</fullName>
    </recommendedName>
</protein>
<dbReference type="Gene3D" id="1.20.1280.290">
    <property type="match status" value="3"/>
</dbReference>
<evidence type="ECO:0000256" key="3">
    <source>
        <dbReference type="ARBA" id="ARBA00022448"/>
    </source>
</evidence>
<evidence type="ECO:0000256" key="7">
    <source>
        <dbReference type="ARBA" id="ARBA00022737"/>
    </source>
</evidence>
<comment type="similarity">
    <text evidence="2">Belongs to the SWEET sugar transporter family.</text>
</comment>
<keyword evidence="3" id="KW-0813">Transport</keyword>
<evidence type="ECO:0000313" key="13">
    <source>
        <dbReference type="Proteomes" id="UP000655225"/>
    </source>
</evidence>
<feature type="transmembrane region" description="Helical" evidence="11">
    <location>
        <begin position="419"/>
        <end position="439"/>
    </location>
</feature>
<evidence type="ECO:0000256" key="11">
    <source>
        <dbReference type="SAM" id="Phobius"/>
    </source>
</evidence>
<name>A0A835DVH7_TETSI</name>